<evidence type="ECO:0000313" key="2">
    <source>
        <dbReference type="EMBL" id="MBC1323862.1"/>
    </source>
</evidence>
<dbReference type="Proteomes" id="UP000522007">
    <property type="component" value="Unassembled WGS sequence"/>
</dbReference>
<proteinExistence type="predicted"/>
<comment type="caution">
    <text evidence="2">The sequence shown here is derived from an EMBL/GenBank/DDBJ whole genome shotgun (WGS) entry which is preliminary data.</text>
</comment>
<dbReference type="AlphaFoldDB" id="A0A7X0W697"/>
<evidence type="ECO:0000313" key="3">
    <source>
        <dbReference type="Proteomes" id="UP000522007"/>
    </source>
</evidence>
<dbReference type="SUPFAM" id="SSF52833">
    <property type="entry name" value="Thioredoxin-like"/>
    <property type="match status" value="1"/>
</dbReference>
<dbReference type="InterPro" id="IPR013766">
    <property type="entry name" value="Thioredoxin_domain"/>
</dbReference>
<dbReference type="EMBL" id="JAAROP010000019">
    <property type="protein sequence ID" value="MBC1323862.1"/>
    <property type="molecule type" value="Genomic_DNA"/>
</dbReference>
<protein>
    <submittedName>
        <fullName evidence="2">Thioredoxin family protein</fullName>
    </submittedName>
</protein>
<sequence length="107" mass="11910">MGGVFLEIWEKETLRAAQKNSADFVVFFFTPMCGSCQIASRLVDVVLEADGIHPDVAKVDLNYVPDIAQHLEITSVPALVKFKSGQPVDLSYKLHDATAIYEFLYSE</sequence>
<evidence type="ECO:0000259" key="1">
    <source>
        <dbReference type="Pfam" id="PF00085"/>
    </source>
</evidence>
<organism evidence="2 3">
    <name type="scientific">Listeria welshimeri</name>
    <dbReference type="NCBI Taxonomy" id="1643"/>
    <lineage>
        <taxon>Bacteria</taxon>
        <taxon>Bacillati</taxon>
        <taxon>Bacillota</taxon>
        <taxon>Bacilli</taxon>
        <taxon>Bacillales</taxon>
        <taxon>Listeriaceae</taxon>
        <taxon>Listeria</taxon>
    </lineage>
</organism>
<reference evidence="2 3" key="1">
    <citation type="submission" date="2020-03" db="EMBL/GenBank/DDBJ databases">
        <title>Soil Listeria distribution.</title>
        <authorList>
            <person name="Liao J."/>
            <person name="Wiedmann M."/>
        </authorList>
    </citation>
    <scope>NUCLEOTIDE SEQUENCE [LARGE SCALE GENOMIC DNA]</scope>
    <source>
        <strain evidence="2 3">FSL L7-1829</strain>
    </source>
</reference>
<feature type="domain" description="Thioredoxin" evidence="1">
    <location>
        <begin position="18"/>
        <end position="102"/>
    </location>
</feature>
<dbReference type="Gene3D" id="3.40.30.10">
    <property type="entry name" value="Glutaredoxin"/>
    <property type="match status" value="1"/>
</dbReference>
<name>A0A7X0W697_LISWE</name>
<dbReference type="Pfam" id="PF00085">
    <property type="entry name" value="Thioredoxin"/>
    <property type="match status" value="1"/>
</dbReference>
<accession>A0A7X0W697</accession>
<dbReference type="InterPro" id="IPR036249">
    <property type="entry name" value="Thioredoxin-like_sf"/>
</dbReference>
<gene>
    <name evidence="2" type="ORF">HB853_13065</name>
</gene>
<dbReference type="CDD" id="cd02947">
    <property type="entry name" value="TRX_family"/>
    <property type="match status" value="1"/>
</dbReference>